<organism evidence="2 3">
    <name type="scientific">Gymnopus androsaceus JB14</name>
    <dbReference type="NCBI Taxonomy" id="1447944"/>
    <lineage>
        <taxon>Eukaryota</taxon>
        <taxon>Fungi</taxon>
        <taxon>Dikarya</taxon>
        <taxon>Basidiomycota</taxon>
        <taxon>Agaricomycotina</taxon>
        <taxon>Agaricomycetes</taxon>
        <taxon>Agaricomycetidae</taxon>
        <taxon>Agaricales</taxon>
        <taxon>Marasmiineae</taxon>
        <taxon>Omphalotaceae</taxon>
        <taxon>Gymnopus</taxon>
    </lineage>
</organism>
<dbReference type="AlphaFoldDB" id="A0A6A4HU86"/>
<feature type="domain" description="DUF1996" evidence="1">
    <location>
        <begin position="8"/>
        <end position="108"/>
    </location>
</feature>
<name>A0A6A4HU86_9AGAR</name>
<proteinExistence type="predicted"/>
<keyword evidence="3" id="KW-1185">Reference proteome</keyword>
<evidence type="ECO:0000259" key="1">
    <source>
        <dbReference type="Pfam" id="PF09362"/>
    </source>
</evidence>
<evidence type="ECO:0000313" key="3">
    <source>
        <dbReference type="Proteomes" id="UP000799118"/>
    </source>
</evidence>
<protein>
    <recommendedName>
        <fullName evidence="1">DUF1996 domain-containing protein</fullName>
    </recommendedName>
</protein>
<dbReference type="Proteomes" id="UP000799118">
    <property type="component" value="Unassembled WGS sequence"/>
</dbReference>
<reference evidence="2" key="1">
    <citation type="journal article" date="2019" name="Environ. Microbiol.">
        <title>Fungal ecological strategies reflected in gene transcription - a case study of two litter decomposers.</title>
        <authorList>
            <person name="Barbi F."/>
            <person name="Kohler A."/>
            <person name="Barry K."/>
            <person name="Baskaran P."/>
            <person name="Daum C."/>
            <person name="Fauchery L."/>
            <person name="Ihrmark K."/>
            <person name="Kuo A."/>
            <person name="LaButti K."/>
            <person name="Lipzen A."/>
            <person name="Morin E."/>
            <person name="Grigoriev I.V."/>
            <person name="Henrissat B."/>
            <person name="Lindahl B."/>
            <person name="Martin F."/>
        </authorList>
    </citation>
    <scope>NUCLEOTIDE SEQUENCE</scope>
    <source>
        <strain evidence="2">JB14</strain>
    </source>
</reference>
<sequence>MLLQSYNTSSYAQQAITFFCLDFNGVSTKYSSVSCPSGIRAKINIDPVDHKSHVAFPSGGPDSGTCDDPTYPVTLPQDTDALNSAQPYVYSFGNPYGFGYYADFFNGWDSGVLQNVLNECACNATIYTATSISAILVTGICTSPPTPAQLQLAV</sequence>
<evidence type="ECO:0000313" key="2">
    <source>
        <dbReference type="EMBL" id="KAE9401280.1"/>
    </source>
</evidence>
<dbReference type="PANTHER" id="PTHR43662:SF3">
    <property type="entry name" value="DOMAIN PROTEIN, PUTATIVE (AFU_ORTHOLOGUE AFUA_6G11970)-RELATED"/>
    <property type="match status" value="1"/>
</dbReference>
<accession>A0A6A4HU86</accession>
<dbReference type="PANTHER" id="PTHR43662">
    <property type="match status" value="1"/>
</dbReference>
<dbReference type="InterPro" id="IPR018535">
    <property type="entry name" value="DUF1996"/>
</dbReference>
<dbReference type="OrthoDB" id="74764at2759"/>
<dbReference type="EMBL" id="ML769447">
    <property type="protein sequence ID" value="KAE9401280.1"/>
    <property type="molecule type" value="Genomic_DNA"/>
</dbReference>
<dbReference type="Pfam" id="PF09362">
    <property type="entry name" value="DUF1996"/>
    <property type="match status" value="1"/>
</dbReference>
<gene>
    <name evidence="2" type="ORF">BT96DRAFT_937991</name>
</gene>